<dbReference type="PRINTS" id="PR00507">
    <property type="entry name" value="N12N6MTFRASE"/>
</dbReference>
<dbReference type="GO" id="GO:0160102">
    <property type="term" value="F:tRNA (guanine(10)-N2)-methyltransferase activity"/>
    <property type="evidence" value="ECO:0007669"/>
    <property type="project" value="UniProtKB-EC"/>
</dbReference>
<gene>
    <name evidence="14" type="ORF">BS47DRAFT_1378436</name>
</gene>
<evidence type="ECO:0000259" key="13">
    <source>
        <dbReference type="Pfam" id="PF25904"/>
    </source>
</evidence>
<dbReference type="PROSITE" id="PS51627">
    <property type="entry name" value="SAM_MT_TRM11"/>
    <property type="match status" value="1"/>
</dbReference>
<dbReference type="AlphaFoldDB" id="A0A9P6E2C3"/>
<dbReference type="GO" id="GO:0008033">
    <property type="term" value="P:tRNA processing"/>
    <property type="evidence" value="ECO:0007669"/>
    <property type="project" value="UniProtKB-UniRule"/>
</dbReference>
<evidence type="ECO:0000256" key="1">
    <source>
        <dbReference type="ARBA" id="ARBA00004496"/>
    </source>
</evidence>
<evidence type="ECO:0000259" key="12">
    <source>
        <dbReference type="Pfam" id="PF01170"/>
    </source>
</evidence>
<keyword evidence="3 10" id="KW-0820">tRNA-binding</keyword>
<dbReference type="Proteomes" id="UP000886523">
    <property type="component" value="Unassembled WGS sequence"/>
</dbReference>
<evidence type="ECO:0000256" key="11">
    <source>
        <dbReference type="SAM" id="MobiDB-lite"/>
    </source>
</evidence>
<dbReference type="GO" id="GO:0000049">
    <property type="term" value="F:tRNA binding"/>
    <property type="evidence" value="ECO:0007669"/>
    <property type="project" value="UniProtKB-UniRule"/>
</dbReference>
<keyword evidence="2" id="KW-0963">Cytoplasm</keyword>
<comment type="subcellular location">
    <subcellularLocation>
        <location evidence="1">Cytoplasm</location>
    </subcellularLocation>
</comment>
<evidence type="ECO:0000313" key="14">
    <source>
        <dbReference type="EMBL" id="KAF9520989.1"/>
    </source>
</evidence>
<feature type="compositionally biased region" description="Basic and acidic residues" evidence="11">
    <location>
        <begin position="400"/>
        <end position="413"/>
    </location>
</feature>
<dbReference type="EMBL" id="MU128909">
    <property type="protein sequence ID" value="KAF9520989.1"/>
    <property type="molecule type" value="Genomic_DNA"/>
</dbReference>
<keyword evidence="15" id="KW-1185">Reference proteome</keyword>
<evidence type="ECO:0000256" key="5">
    <source>
        <dbReference type="ARBA" id="ARBA00022679"/>
    </source>
</evidence>
<dbReference type="SUPFAM" id="SSF53335">
    <property type="entry name" value="S-adenosyl-L-methionine-dependent methyltransferases"/>
    <property type="match status" value="1"/>
</dbReference>
<comment type="caution">
    <text evidence="14">The sequence shown here is derived from an EMBL/GenBank/DDBJ whole genome shotgun (WGS) entry which is preliminary data.</text>
</comment>
<evidence type="ECO:0000256" key="3">
    <source>
        <dbReference type="ARBA" id="ARBA00022555"/>
    </source>
</evidence>
<dbReference type="EC" id="2.1.1.214" evidence="9"/>
<organism evidence="14 15">
    <name type="scientific">Hydnum rufescens UP504</name>
    <dbReference type="NCBI Taxonomy" id="1448309"/>
    <lineage>
        <taxon>Eukaryota</taxon>
        <taxon>Fungi</taxon>
        <taxon>Dikarya</taxon>
        <taxon>Basidiomycota</taxon>
        <taxon>Agaricomycotina</taxon>
        <taxon>Agaricomycetes</taxon>
        <taxon>Cantharellales</taxon>
        <taxon>Hydnaceae</taxon>
        <taxon>Hydnum</taxon>
    </lineage>
</organism>
<dbReference type="InterPro" id="IPR000241">
    <property type="entry name" value="RlmKL-like_Mtase"/>
</dbReference>
<protein>
    <recommendedName>
        <fullName evidence="9">tRNA (guanine(10)-N(2))-methyltransferase</fullName>
        <ecNumber evidence="9">2.1.1.214</ecNumber>
    </recommendedName>
</protein>
<proteinExistence type="inferred from homology"/>
<evidence type="ECO:0000256" key="2">
    <source>
        <dbReference type="ARBA" id="ARBA00022490"/>
    </source>
</evidence>
<comment type="similarity">
    <text evidence="10">Belongs to the class I-like SAM-binding methyltransferase superfamily. TRM11 methyltransferase family.</text>
</comment>
<name>A0A9P6E2C3_9AGAM</name>
<dbReference type="GO" id="GO:0005737">
    <property type="term" value="C:cytoplasm"/>
    <property type="evidence" value="ECO:0007669"/>
    <property type="project" value="UniProtKB-SubCell"/>
</dbReference>
<feature type="region of interest" description="Disordered" evidence="11">
    <location>
        <begin position="400"/>
        <end position="426"/>
    </location>
</feature>
<dbReference type="InterPro" id="IPR059073">
    <property type="entry name" value="TRMT11_N"/>
</dbReference>
<dbReference type="PANTHER" id="PTHR13370">
    <property type="entry name" value="RNA METHYLASE-RELATED"/>
    <property type="match status" value="1"/>
</dbReference>
<dbReference type="InterPro" id="IPR016691">
    <property type="entry name" value="TRMT11"/>
</dbReference>
<evidence type="ECO:0000256" key="7">
    <source>
        <dbReference type="ARBA" id="ARBA00022694"/>
    </source>
</evidence>
<evidence type="ECO:0000256" key="10">
    <source>
        <dbReference type="PROSITE-ProRule" id="PRU00959"/>
    </source>
</evidence>
<sequence>MDYVLHFALTHTAFRLPELLAVCECLAIDIRLPAEEEERAVHRPFLVVKLESDEEARRLASRCILVKSIMQLPVEIRMAVYALWAQGSTYEELHAANRRSRDVWSKYENSSFRFTVSAVNHTTRKERIRNRPYADTGRERYDGDGNFRHVYFGRLISEGASRPLIGKFDVKKRVFFGNTSMDAEMSLLMANQAQAAPGKFIYDPFAGTGSMLYTAAHFGAFVFGSDMDGRQMRGKDKTPGIYRASAQYGVSSRLMDCATFDVTHNPWRCGDIFDAIVTDPPYGVRAGAKRLGGKAQRAPLRDEPTVLEDGMLAHMKPTYVPPMRPYELSDLAHDLVHFARYFLKPGGRLVFFLPTVTDEYKDVDIPVCEGMTIVANSLQDFGKWGRRLITMVKTAEGEVEAPRFDGSGRRASTEPESAAGSSSSPAHYNFRVKYFSGFRPGPP</sequence>
<keyword evidence="5 10" id="KW-0808">Transferase</keyword>
<keyword evidence="8 10" id="KW-0694">RNA-binding</keyword>
<dbReference type="Gene3D" id="3.40.50.150">
    <property type="entry name" value="Vaccinia Virus protein VP39"/>
    <property type="match status" value="1"/>
</dbReference>
<evidence type="ECO:0000256" key="4">
    <source>
        <dbReference type="ARBA" id="ARBA00022603"/>
    </source>
</evidence>
<dbReference type="OrthoDB" id="296065at2759"/>
<evidence type="ECO:0000313" key="15">
    <source>
        <dbReference type="Proteomes" id="UP000886523"/>
    </source>
</evidence>
<reference evidence="14" key="1">
    <citation type="journal article" date="2020" name="Nat. Commun.">
        <title>Large-scale genome sequencing of mycorrhizal fungi provides insights into the early evolution of symbiotic traits.</title>
        <authorList>
            <person name="Miyauchi S."/>
            <person name="Kiss E."/>
            <person name="Kuo A."/>
            <person name="Drula E."/>
            <person name="Kohler A."/>
            <person name="Sanchez-Garcia M."/>
            <person name="Morin E."/>
            <person name="Andreopoulos B."/>
            <person name="Barry K.W."/>
            <person name="Bonito G."/>
            <person name="Buee M."/>
            <person name="Carver A."/>
            <person name="Chen C."/>
            <person name="Cichocki N."/>
            <person name="Clum A."/>
            <person name="Culley D."/>
            <person name="Crous P.W."/>
            <person name="Fauchery L."/>
            <person name="Girlanda M."/>
            <person name="Hayes R.D."/>
            <person name="Keri Z."/>
            <person name="LaButti K."/>
            <person name="Lipzen A."/>
            <person name="Lombard V."/>
            <person name="Magnuson J."/>
            <person name="Maillard F."/>
            <person name="Murat C."/>
            <person name="Nolan M."/>
            <person name="Ohm R.A."/>
            <person name="Pangilinan J."/>
            <person name="Pereira M.F."/>
            <person name="Perotto S."/>
            <person name="Peter M."/>
            <person name="Pfister S."/>
            <person name="Riley R."/>
            <person name="Sitrit Y."/>
            <person name="Stielow J.B."/>
            <person name="Szollosi G."/>
            <person name="Zifcakova L."/>
            <person name="Stursova M."/>
            <person name="Spatafora J.W."/>
            <person name="Tedersoo L."/>
            <person name="Vaario L.M."/>
            <person name="Yamada A."/>
            <person name="Yan M."/>
            <person name="Wang P."/>
            <person name="Xu J."/>
            <person name="Bruns T."/>
            <person name="Baldrian P."/>
            <person name="Vilgalys R."/>
            <person name="Dunand C."/>
            <person name="Henrissat B."/>
            <person name="Grigoriev I.V."/>
            <person name="Hibbett D."/>
            <person name="Nagy L.G."/>
            <person name="Martin F.M."/>
        </authorList>
    </citation>
    <scope>NUCLEOTIDE SEQUENCE</scope>
    <source>
        <strain evidence="14">UP504</strain>
    </source>
</reference>
<accession>A0A9P6E2C3</accession>
<dbReference type="PROSITE" id="PS00092">
    <property type="entry name" value="N6_MTASE"/>
    <property type="match status" value="1"/>
</dbReference>
<dbReference type="PANTHER" id="PTHR13370:SF3">
    <property type="entry name" value="TRNA (GUANINE(10)-N2)-METHYLTRANSFERASE HOMOLOG"/>
    <property type="match status" value="1"/>
</dbReference>
<feature type="compositionally biased region" description="Low complexity" evidence="11">
    <location>
        <begin position="414"/>
        <end position="426"/>
    </location>
</feature>
<dbReference type="GO" id="GO:0043527">
    <property type="term" value="C:tRNA methyltransferase complex"/>
    <property type="evidence" value="ECO:0007669"/>
    <property type="project" value="UniProtKB-ARBA"/>
</dbReference>
<evidence type="ECO:0000256" key="9">
    <source>
        <dbReference type="ARBA" id="ARBA00066937"/>
    </source>
</evidence>
<feature type="domain" description="tRNA (guanine(10)-N(2))-methyltransferase TRMT11 N-terminal" evidence="13">
    <location>
        <begin position="1"/>
        <end position="125"/>
    </location>
</feature>
<dbReference type="GO" id="GO:0032259">
    <property type="term" value="P:methylation"/>
    <property type="evidence" value="ECO:0007669"/>
    <property type="project" value="UniProtKB-UniRule"/>
</dbReference>
<evidence type="ECO:0000256" key="8">
    <source>
        <dbReference type="ARBA" id="ARBA00022884"/>
    </source>
</evidence>
<dbReference type="InterPro" id="IPR002052">
    <property type="entry name" value="DNA_methylase_N6_adenine_CS"/>
</dbReference>
<dbReference type="Pfam" id="PF25904">
    <property type="entry name" value="Tmrp11_N"/>
    <property type="match status" value="1"/>
</dbReference>
<keyword evidence="6 10" id="KW-0949">S-adenosyl-L-methionine</keyword>
<keyword evidence="7 10" id="KW-0819">tRNA processing</keyword>
<dbReference type="InterPro" id="IPR029063">
    <property type="entry name" value="SAM-dependent_MTases_sf"/>
</dbReference>
<feature type="domain" description="Ribosomal RNA large subunit methyltransferase K/L-like methyltransferase" evidence="12">
    <location>
        <begin position="172"/>
        <end position="293"/>
    </location>
</feature>
<evidence type="ECO:0000256" key="6">
    <source>
        <dbReference type="ARBA" id="ARBA00022691"/>
    </source>
</evidence>
<keyword evidence="4 10" id="KW-0489">Methyltransferase</keyword>
<dbReference type="PIRSF" id="PIRSF017259">
    <property type="entry name" value="tRNA_mtfrase_TRM11"/>
    <property type="match status" value="1"/>
</dbReference>
<dbReference type="Pfam" id="PF01170">
    <property type="entry name" value="UPF0020"/>
    <property type="match status" value="1"/>
</dbReference>